<sequence>MGEMLYLECASGISGDMAVAALIDAGASEQAVRAACASLPVEGFELRIGRVAKSGLDVCDFDVVLDAAHDNHDHDLAYLHGHDHSRADAPAGASHPHGHTPADSAPDGHAHPHSRPHADPVSGASDAHAHDAHPHAHPHERRGMAEIAAILEAASLTDGARERALRIFGIIAEAEAEAHGVPVAEVHFHEVGAVDSIVDIVAAAVALDDLASQGIEDVVVEELVEGRGTIRCQHGIIPVPAPAVVNIARAARLPLRLAAVEGELVTPTGAAIAAAARTRTRLPERFTVRRVGMGAGKRAYETAGILRALVIEEA</sequence>
<proteinExistence type="predicted"/>
<evidence type="ECO:0000313" key="4">
    <source>
        <dbReference type="Proteomes" id="UP001430755"/>
    </source>
</evidence>
<dbReference type="Proteomes" id="UP001430755">
    <property type="component" value="Unassembled WGS sequence"/>
</dbReference>
<organism evidence="3 4">
    <name type="scientific">Adlercreutzia faecimuris</name>
    <dbReference type="NCBI Taxonomy" id="2897341"/>
    <lineage>
        <taxon>Bacteria</taxon>
        <taxon>Bacillati</taxon>
        <taxon>Actinomycetota</taxon>
        <taxon>Coriobacteriia</taxon>
        <taxon>Eggerthellales</taxon>
        <taxon>Eggerthellaceae</taxon>
        <taxon>Adlercreutzia</taxon>
    </lineage>
</organism>
<feature type="region of interest" description="Disordered" evidence="2">
    <location>
        <begin position="83"/>
        <end position="140"/>
    </location>
</feature>
<name>A0ABS9WFS4_9ACTN</name>
<evidence type="ECO:0000313" key="3">
    <source>
        <dbReference type="EMBL" id="MCI2241714.1"/>
    </source>
</evidence>
<dbReference type="PANTHER" id="PTHR36566">
    <property type="entry name" value="NICKEL INSERTION PROTEIN-RELATED"/>
    <property type="match status" value="1"/>
</dbReference>
<dbReference type="Pfam" id="PF01969">
    <property type="entry name" value="Ni_insertion"/>
    <property type="match status" value="1"/>
</dbReference>
<keyword evidence="4" id="KW-1185">Reference proteome</keyword>
<evidence type="ECO:0000256" key="2">
    <source>
        <dbReference type="SAM" id="MobiDB-lite"/>
    </source>
</evidence>
<dbReference type="RefSeq" id="WP_242164134.1">
    <property type="nucleotide sequence ID" value="NZ_JAJMLW010000001.1"/>
</dbReference>
<evidence type="ECO:0000256" key="1">
    <source>
        <dbReference type="ARBA" id="ARBA00022596"/>
    </source>
</evidence>
<comment type="caution">
    <text evidence="3">The sequence shown here is derived from an EMBL/GenBank/DDBJ whole genome shotgun (WGS) entry which is preliminary data.</text>
</comment>
<dbReference type="InterPro" id="IPR002822">
    <property type="entry name" value="Ni_insertion"/>
</dbReference>
<keyword evidence="1" id="KW-0533">Nickel</keyword>
<protein>
    <submittedName>
        <fullName evidence="3">LarC family nickel insertion protein</fullName>
    </submittedName>
</protein>
<dbReference type="EMBL" id="JAJMLW010000001">
    <property type="protein sequence ID" value="MCI2241714.1"/>
    <property type="molecule type" value="Genomic_DNA"/>
</dbReference>
<accession>A0ABS9WFS4</accession>
<reference evidence="3" key="1">
    <citation type="submission" date="2021-11" db="EMBL/GenBank/DDBJ databases">
        <title>A Novel Adlercreutzia Species, isolated from a Allomyrina dichotoma larva feces.</title>
        <authorList>
            <person name="Suh M.K."/>
        </authorList>
    </citation>
    <scope>NUCLEOTIDE SEQUENCE</scope>
    <source>
        <strain evidence="3">JBNU-10</strain>
    </source>
</reference>
<dbReference type="PANTHER" id="PTHR36566:SF1">
    <property type="entry name" value="PYRIDINIUM-3,5-BISTHIOCARBOXYLIC ACID MONONUCLEOTIDE NICKEL INSERTION PROTEIN"/>
    <property type="match status" value="1"/>
</dbReference>
<gene>
    <name evidence="3" type="ORF">LPT13_04995</name>
</gene>